<name>A0ABV2TQN4_9RHOO</name>
<keyword evidence="1" id="KW-1133">Transmembrane helix</keyword>
<proteinExistence type="predicted"/>
<dbReference type="Proteomes" id="UP001549691">
    <property type="component" value="Unassembled WGS sequence"/>
</dbReference>
<evidence type="ECO:0000313" key="3">
    <source>
        <dbReference type="Proteomes" id="UP001549691"/>
    </source>
</evidence>
<dbReference type="InterPro" id="IPR007359">
    <property type="entry name" value="SigmaE_reg_RseC_MucC"/>
</dbReference>
<dbReference type="InterPro" id="IPR026268">
    <property type="entry name" value="RseC"/>
</dbReference>
<gene>
    <name evidence="2" type="ORF">ABXR19_14695</name>
</gene>
<dbReference type="RefSeq" id="WP_354601892.1">
    <property type="nucleotide sequence ID" value="NZ_JBEWZI010000017.1"/>
</dbReference>
<sequence>MQSEGVVTRIDGARAYVKVMRAGGCGRCHEAGGCGGVNQDESRAQEFLVMNSFGANVGQQVRLEIPDGATVMAALLAYGLPLLALVLGAAAASFVWQTDLAAALGAASGLMLAVLCAYCLRGIGFLQRAQPRITGLVMA</sequence>
<dbReference type="PANTHER" id="PTHR35867:SF1">
    <property type="entry name" value="PROTEIN RSEC"/>
    <property type="match status" value="1"/>
</dbReference>
<evidence type="ECO:0000313" key="2">
    <source>
        <dbReference type="EMBL" id="MET7015433.1"/>
    </source>
</evidence>
<protein>
    <submittedName>
        <fullName evidence="2">SoxR reducing system RseC family protein</fullName>
    </submittedName>
</protein>
<dbReference type="PIRSF" id="PIRSF004923">
    <property type="entry name" value="RseC"/>
    <property type="match status" value="1"/>
</dbReference>
<keyword evidence="1" id="KW-0812">Transmembrane</keyword>
<dbReference type="EMBL" id="JBEWZI010000017">
    <property type="protein sequence ID" value="MET7015433.1"/>
    <property type="molecule type" value="Genomic_DNA"/>
</dbReference>
<dbReference type="PANTHER" id="PTHR35867">
    <property type="entry name" value="PROTEIN RSEC"/>
    <property type="match status" value="1"/>
</dbReference>
<feature type="transmembrane region" description="Helical" evidence="1">
    <location>
        <begin position="100"/>
        <end position="120"/>
    </location>
</feature>
<reference evidence="2 3" key="1">
    <citation type="submission" date="2024-07" db="EMBL/GenBank/DDBJ databases">
        <title>Uliginosibacterium flavum JJ3220;KACC:17644.</title>
        <authorList>
            <person name="Kim M.K."/>
        </authorList>
    </citation>
    <scope>NUCLEOTIDE SEQUENCE [LARGE SCALE GENOMIC DNA]</scope>
    <source>
        <strain evidence="2 3">KACC:17644</strain>
    </source>
</reference>
<comment type="caution">
    <text evidence="2">The sequence shown here is derived from an EMBL/GenBank/DDBJ whole genome shotgun (WGS) entry which is preliminary data.</text>
</comment>
<accession>A0ABV2TQN4</accession>
<keyword evidence="3" id="KW-1185">Reference proteome</keyword>
<evidence type="ECO:0000256" key="1">
    <source>
        <dbReference type="SAM" id="Phobius"/>
    </source>
</evidence>
<feature type="transmembrane region" description="Helical" evidence="1">
    <location>
        <begin position="71"/>
        <end position="94"/>
    </location>
</feature>
<organism evidence="2 3">
    <name type="scientific">Uliginosibacterium flavum</name>
    <dbReference type="NCBI Taxonomy" id="1396831"/>
    <lineage>
        <taxon>Bacteria</taxon>
        <taxon>Pseudomonadati</taxon>
        <taxon>Pseudomonadota</taxon>
        <taxon>Betaproteobacteria</taxon>
        <taxon>Rhodocyclales</taxon>
        <taxon>Zoogloeaceae</taxon>
        <taxon>Uliginosibacterium</taxon>
    </lineage>
</organism>
<dbReference type="Pfam" id="PF04246">
    <property type="entry name" value="RseC_MucC"/>
    <property type="match status" value="1"/>
</dbReference>
<keyword evidence="1" id="KW-0472">Membrane</keyword>